<accession>A0A2P7BKK6</accession>
<gene>
    <name evidence="1" type="ORF">CU103_00920</name>
</gene>
<reference evidence="2" key="1">
    <citation type="submission" date="2017-11" db="EMBL/GenBank/DDBJ databases">
        <authorList>
            <person name="Kuznetsova I."/>
            <person name="Sazanova A."/>
            <person name="Chirak E."/>
            <person name="Safronova V."/>
            <person name="Willems A."/>
        </authorList>
    </citation>
    <scope>NUCLEOTIDE SEQUENCE [LARGE SCALE GENOMIC DNA]</scope>
    <source>
        <strain evidence="2">CCBAU 03422</strain>
    </source>
</reference>
<protein>
    <submittedName>
        <fullName evidence="1">Uncharacterized protein</fullName>
    </submittedName>
</protein>
<proteinExistence type="predicted"/>
<organism evidence="1 2">
    <name type="scientific">Phyllobacterium sophorae</name>
    <dbReference type="NCBI Taxonomy" id="1520277"/>
    <lineage>
        <taxon>Bacteria</taxon>
        <taxon>Pseudomonadati</taxon>
        <taxon>Pseudomonadota</taxon>
        <taxon>Alphaproteobacteria</taxon>
        <taxon>Hyphomicrobiales</taxon>
        <taxon>Phyllobacteriaceae</taxon>
        <taxon>Phyllobacterium</taxon>
    </lineage>
</organism>
<dbReference type="AlphaFoldDB" id="A0A2P7BKK6"/>
<evidence type="ECO:0000313" key="1">
    <source>
        <dbReference type="EMBL" id="PSH66972.1"/>
    </source>
</evidence>
<dbReference type="EMBL" id="PGGM01000001">
    <property type="protein sequence ID" value="PSH66972.1"/>
    <property type="molecule type" value="Genomic_DNA"/>
</dbReference>
<name>A0A2P7BKK6_9HYPH</name>
<dbReference type="Proteomes" id="UP000241764">
    <property type="component" value="Unassembled WGS sequence"/>
</dbReference>
<comment type="caution">
    <text evidence="1">The sequence shown here is derived from an EMBL/GenBank/DDBJ whole genome shotgun (WGS) entry which is preliminary data.</text>
</comment>
<sequence>MESIRRLVAVSEITRHRITSFSFVEHEIRMGCLSLRFKRKIWLGFQTACKWLIAAISQANDFS</sequence>
<keyword evidence="2" id="KW-1185">Reference proteome</keyword>
<evidence type="ECO:0000313" key="2">
    <source>
        <dbReference type="Proteomes" id="UP000241764"/>
    </source>
</evidence>